<keyword evidence="3 4" id="KW-0408">Iron</keyword>
<dbReference type="SUPFAM" id="SSF140959">
    <property type="entry name" value="Indolic compounds 2,3-dioxygenase-like"/>
    <property type="match status" value="1"/>
</dbReference>
<comment type="similarity">
    <text evidence="1">Belongs to the indoleamine 2,3-dioxygenase family.</text>
</comment>
<dbReference type="GO" id="GO:0016702">
    <property type="term" value="F:oxidoreductase activity, acting on single donors with incorporation of molecular oxygen, incorporation of two atoms of oxygen"/>
    <property type="evidence" value="ECO:0007669"/>
    <property type="project" value="UniProtKB-ARBA"/>
</dbReference>
<comment type="caution">
    <text evidence="6">The sequence shown here is derived from an EMBL/GenBank/DDBJ whole genome shotgun (WGS) entry which is preliminary data.</text>
</comment>
<dbReference type="InterPro" id="IPR000898">
    <property type="entry name" value="Indolamine_dOase"/>
</dbReference>
<dbReference type="Gene3D" id="1.20.58.480">
    <property type="match status" value="1"/>
</dbReference>
<keyword evidence="4" id="KW-0349">Heme</keyword>
<evidence type="ECO:0000256" key="3">
    <source>
        <dbReference type="ARBA" id="ARBA00023004"/>
    </source>
</evidence>
<dbReference type="Proteomes" id="UP000075714">
    <property type="component" value="Unassembled WGS sequence"/>
</dbReference>
<evidence type="ECO:0000256" key="1">
    <source>
        <dbReference type="ARBA" id="ARBA00007119"/>
    </source>
</evidence>
<dbReference type="GO" id="GO:0019441">
    <property type="term" value="P:L-tryptophan catabolic process to kynurenine"/>
    <property type="evidence" value="ECO:0007669"/>
    <property type="project" value="InterPro"/>
</dbReference>
<dbReference type="GO" id="GO:0020037">
    <property type="term" value="F:heme binding"/>
    <property type="evidence" value="ECO:0007669"/>
    <property type="project" value="InterPro"/>
</dbReference>
<dbReference type="PANTHER" id="PTHR28657">
    <property type="entry name" value="INDOLEAMINE 2,3-DIOXYGENASE"/>
    <property type="match status" value="1"/>
</dbReference>
<dbReference type="AlphaFoldDB" id="A0A150GMH4"/>
<evidence type="ECO:0000256" key="4">
    <source>
        <dbReference type="PIRSR" id="PIRSR600898-1"/>
    </source>
</evidence>
<sequence>MSGWRNNPDLPQGLVYEGVSDEPVQLYGETGAQSSILHAFDAALGIRHEEVWLRSYLDTMVQHMPPHHRAFLADLEEPNRQQPAAAATASGGGGGGRPRANVRSFVQSASGAAGGGELRDAYNGAVAELERFRSAHRAFAHAYIAKWARQGREAEASTGTGGSDFMPALGGYRDTTGRHLLA</sequence>
<dbReference type="EMBL" id="LSYV01000015">
    <property type="protein sequence ID" value="KXZ50994.1"/>
    <property type="molecule type" value="Genomic_DNA"/>
</dbReference>
<evidence type="ECO:0000313" key="7">
    <source>
        <dbReference type="Proteomes" id="UP000075714"/>
    </source>
</evidence>
<name>A0A150GMH4_GONPE</name>
<dbReference type="InterPro" id="IPR037217">
    <property type="entry name" value="Trp/Indoleamine_2_3_dOase-like"/>
</dbReference>
<reference evidence="7" key="1">
    <citation type="journal article" date="2016" name="Nat. Commun.">
        <title>The Gonium pectorale genome demonstrates co-option of cell cycle regulation during the evolution of multicellularity.</title>
        <authorList>
            <person name="Hanschen E.R."/>
            <person name="Marriage T.N."/>
            <person name="Ferris P.J."/>
            <person name="Hamaji T."/>
            <person name="Toyoda A."/>
            <person name="Fujiyama A."/>
            <person name="Neme R."/>
            <person name="Noguchi H."/>
            <person name="Minakuchi Y."/>
            <person name="Suzuki M."/>
            <person name="Kawai-Toyooka H."/>
            <person name="Smith D.R."/>
            <person name="Sparks H."/>
            <person name="Anderson J."/>
            <person name="Bakaric R."/>
            <person name="Luria V."/>
            <person name="Karger A."/>
            <person name="Kirschner M.W."/>
            <person name="Durand P.M."/>
            <person name="Michod R.E."/>
            <person name="Nozaki H."/>
            <person name="Olson B.J."/>
        </authorList>
    </citation>
    <scope>NUCLEOTIDE SEQUENCE [LARGE SCALE GENOMIC DNA]</scope>
    <source>
        <strain evidence="7">NIES-2863</strain>
    </source>
</reference>
<dbReference type="STRING" id="33097.A0A150GMH4"/>
<dbReference type="PANTHER" id="PTHR28657:SF5">
    <property type="entry name" value="INDOLEAMINE 2,3-DIOXYGENASE"/>
    <property type="match status" value="1"/>
</dbReference>
<organism evidence="6 7">
    <name type="scientific">Gonium pectorale</name>
    <name type="common">Green alga</name>
    <dbReference type="NCBI Taxonomy" id="33097"/>
    <lineage>
        <taxon>Eukaryota</taxon>
        <taxon>Viridiplantae</taxon>
        <taxon>Chlorophyta</taxon>
        <taxon>core chlorophytes</taxon>
        <taxon>Chlorophyceae</taxon>
        <taxon>CS clade</taxon>
        <taxon>Chlamydomonadales</taxon>
        <taxon>Volvocaceae</taxon>
        <taxon>Gonium</taxon>
    </lineage>
</organism>
<dbReference type="OrthoDB" id="540174at2759"/>
<accession>A0A150GMH4</accession>
<protein>
    <submittedName>
        <fullName evidence="6">IDO protein</fullName>
    </submittedName>
</protein>
<keyword evidence="7" id="KW-1185">Reference proteome</keyword>
<feature type="region of interest" description="Disordered" evidence="5">
    <location>
        <begin position="79"/>
        <end position="100"/>
    </location>
</feature>
<evidence type="ECO:0000313" key="6">
    <source>
        <dbReference type="EMBL" id="KXZ50994.1"/>
    </source>
</evidence>
<keyword evidence="2 4" id="KW-0479">Metal-binding</keyword>
<evidence type="ECO:0000256" key="5">
    <source>
        <dbReference type="SAM" id="MobiDB-lite"/>
    </source>
</evidence>
<proteinExistence type="inferred from homology"/>
<feature type="binding site" description="proximal binding residue" evidence="4">
    <location>
        <position position="136"/>
    </location>
    <ligand>
        <name>heme b</name>
        <dbReference type="ChEBI" id="CHEBI:60344"/>
    </ligand>
    <ligandPart>
        <name>Fe</name>
        <dbReference type="ChEBI" id="CHEBI:18248"/>
    </ligandPart>
</feature>
<evidence type="ECO:0000256" key="2">
    <source>
        <dbReference type="ARBA" id="ARBA00022723"/>
    </source>
</evidence>
<gene>
    <name evidence="6" type="ORF">GPECTOR_14g235</name>
</gene>
<dbReference type="Pfam" id="PF01231">
    <property type="entry name" value="IDO"/>
    <property type="match status" value="1"/>
</dbReference>
<dbReference type="GO" id="GO:0046872">
    <property type="term" value="F:metal ion binding"/>
    <property type="evidence" value="ECO:0007669"/>
    <property type="project" value="UniProtKB-KW"/>
</dbReference>